<evidence type="ECO:0000313" key="2">
    <source>
        <dbReference type="EMBL" id="OUE08914.1"/>
    </source>
</evidence>
<gene>
    <name evidence="2" type="ORF">CMsap09_08215</name>
</gene>
<organism evidence="2 3">
    <name type="scientific">Clavibacter michiganensis</name>
    <dbReference type="NCBI Taxonomy" id="28447"/>
    <lineage>
        <taxon>Bacteria</taxon>
        <taxon>Bacillati</taxon>
        <taxon>Actinomycetota</taxon>
        <taxon>Actinomycetes</taxon>
        <taxon>Micrococcales</taxon>
        <taxon>Microbacteriaceae</taxon>
        <taxon>Clavibacter</taxon>
    </lineage>
</organism>
<sequence>MHRPLAAVALIGTLLVGGAAAAAPASGAVDDTSTVTYYSLPFRADLVRVEALTDQNQTFITTATYAQWQGDGFPAPRPAGVTYHGYTWSADVLADLRFGDDDRAEATRLTFAEWQRVGSPRPVTTSLPESGYAFRFGSSPEVFVDTDLLLRDGGPLSTTHKLTYAEYVRLGSPELTETVADNYPFADMYMRKLAWSPAIVWEIPDNASGDVLTYDEWAAFAFPTPQVVASFPGDRYCQAAGSSDITYRGYAAPDGVKMTYSQWVTAGRPASARC</sequence>
<accession>A0A251XTK2</accession>
<feature type="chain" id="PRO_5038566498" description="Secreted protein" evidence="1">
    <location>
        <begin position="22"/>
        <end position="274"/>
    </location>
</feature>
<evidence type="ECO:0000256" key="1">
    <source>
        <dbReference type="SAM" id="SignalP"/>
    </source>
</evidence>
<proteinExistence type="predicted"/>
<name>A0A251XTK2_9MICO</name>
<dbReference type="Proteomes" id="UP000195106">
    <property type="component" value="Unassembled WGS sequence"/>
</dbReference>
<dbReference type="AlphaFoldDB" id="A0A251XTK2"/>
<evidence type="ECO:0008006" key="4">
    <source>
        <dbReference type="Google" id="ProtNLM"/>
    </source>
</evidence>
<feature type="signal peptide" evidence="1">
    <location>
        <begin position="1"/>
        <end position="21"/>
    </location>
</feature>
<protein>
    <recommendedName>
        <fullName evidence="4">Secreted protein</fullName>
    </recommendedName>
</protein>
<keyword evidence="1" id="KW-0732">Signal</keyword>
<evidence type="ECO:0000313" key="3">
    <source>
        <dbReference type="Proteomes" id="UP000195106"/>
    </source>
</evidence>
<reference evidence="2 3" key="1">
    <citation type="submission" date="2016-08" db="EMBL/GenBank/DDBJ databases">
        <title>Genome sequence of Clavibacter michiganensis spp. strain CASJ009.</title>
        <authorList>
            <person name="Thapa S.P."/>
            <person name="Coaker G."/>
        </authorList>
    </citation>
    <scope>NUCLEOTIDE SEQUENCE [LARGE SCALE GENOMIC DNA]</scope>
    <source>
        <strain evidence="2">CASJ009</strain>
    </source>
</reference>
<comment type="caution">
    <text evidence="2">The sequence shown here is derived from an EMBL/GenBank/DDBJ whole genome shotgun (WGS) entry which is preliminary data.</text>
</comment>
<dbReference type="EMBL" id="MDHJ01000001">
    <property type="protein sequence ID" value="OUE08914.1"/>
    <property type="molecule type" value="Genomic_DNA"/>
</dbReference>